<dbReference type="GO" id="GO:0005506">
    <property type="term" value="F:iron ion binding"/>
    <property type="evidence" value="ECO:0007669"/>
    <property type="project" value="InterPro"/>
</dbReference>
<dbReference type="Proteomes" id="UP000252004">
    <property type="component" value="Chromosome"/>
</dbReference>
<proteinExistence type="inferred from homology"/>
<feature type="binding site" description="axial binding residue" evidence="7">
    <location>
        <position position="401"/>
    </location>
    <ligand>
        <name>heme</name>
        <dbReference type="ChEBI" id="CHEBI:30413"/>
    </ligand>
    <ligandPart>
        <name>Fe</name>
        <dbReference type="ChEBI" id="CHEBI:18248"/>
    </ligandPart>
</feature>
<dbReference type="InterPro" id="IPR050196">
    <property type="entry name" value="Cytochrome_P450_Monoox"/>
</dbReference>
<dbReference type="Gene3D" id="1.10.630.10">
    <property type="entry name" value="Cytochrome P450"/>
    <property type="match status" value="1"/>
</dbReference>
<dbReference type="PROSITE" id="PS00086">
    <property type="entry name" value="CYTOCHROME_P450"/>
    <property type="match status" value="1"/>
</dbReference>
<dbReference type="InterPro" id="IPR002401">
    <property type="entry name" value="Cyt_P450_E_grp-I"/>
</dbReference>
<dbReference type="GO" id="GO:0004497">
    <property type="term" value="F:monooxygenase activity"/>
    <property type="evidence" value="ECO:0007669"/>
    <property type="project" value="UniProtKB-KW"/>
</dbReference>
<evidence type="ECO:0000256" key="9">
    <source>
        <dbReference type="SAM" id="MobiDB-lite"/>
    </source>
</evidence>
<keyword evidence="4 8" id="KW-0560">Oxidoreductase</keyword>
<dbReference type="PRINTS" id="PR00463">
    <property type="entry name" value="EP450I"/>
</dbReference>
<dbReference type="CDD" id="cd11049">
    <property type="entry name" value="CYP170A1-like"/>
    <property type="match status" value="1"/>
</dbReference>
<sequence length="456" mass="49905">MKGFTVPQGLESIPPAPGRVPLLGHALKLGRDPLAFLRSLRDVGDLVRVDLGSMPMYVVTSAALVRDVTVGQARAFEKGRLYDRVRPLVGNGLATAGGDVHRRHRRLIQPMFHQTCIAGYAETMSSRARALADSWTPGQTIAVEQVMGELAVEILAATMFSTDIGRPAVEAVRRDLPVILKNMLLRAASPKALDHLPIPPNRAFDAAARSMRQVIDDVIAGTRRSGEGHQGGGDLLSVLLDARDADTGEALTDEEVRDELVTILFAGTETTASTLSWAFHEIARHPEVEKQLVAEVDEVLEGRPATIADVPRLVGIRRVLDEVIRLHGVTLLMRRTTEEVELGGFRLPAGTEVAFSLYALHRDPALYADPDRFDPDRWLPERRGDIPREAFVPFGSGNRRCIGDAFAWTEATIVLATVLSRWQLRPCPGHSPREAASAMAHPDHVPMEVHPRGTAR</sequence>
<comment type="cofactor">
    <cofactor evidence="7">
        <name>heme</name>
        <dbReference type="ChEBI" id="CHEBI:30413"/>
    </cofactor>
</comment>
<name>A0A344U1I3_9ACTN</name>
<organism evidence="10 11">
    <name type="scientific">Streptomyces globosus</name>
    <dbReference type="NCBI Taxonomy" id="68209"/>
    <lineage>
        <taxon>Bacteria</taxon>
        <taxon>Bacillati</taxon>
        <taxon>Actinomycetota</taxon>
        <taxon>Actinomycetes</taxon>
        <taxon>Kitasatosporales</taxon>
        <taxon>Streptomycetaceae</taxon>
        <taxon>Streptomyces</taxon>
    </lineage>
</organism>
<dbReference type="InterPro" id="IPR036396">
    <property type="entry name" value="Cyt_P450_sf"/>
</dbReference>
<evidence type="ECO:0000313" key="10">
    <source>
        <dbReference type="EMBL" id="AXE24754.1"/>
    </source>
</evidence>
<gene>
    <name evidence="10" type="ORF">C0216_16005</name>
</gene>
<evidence type="ECO:0000256" key="2">
    <source>
        <dbReference type="ARBA" id="ARBA00022617"/>
    </source>
</evidence>
<dbReference type="KEGG" id="sgz:C0216_16005"/>
<dbReference type="GO" id="GO:0020037">
    <property type="term" value="F:heme binding"/>
    <property type="evidence" value="ECO:0007669"/>
    <property type="project" value="InterPro"/>
</dbReference>
<evidence type="ECO:0000313" key="11">
    <source>
        <dbReference type="Proteomes" id="UP000252004"/>
    </source>
</evidence>
<evidence type="ECO:0000256" key="4">
    <source>
        <dbReference type="ARBA" id="ARBA00023002"/>
    </source>
</evidence>
<dbReference type="InterPro" id="IPR017972">
    <property type="entry name" value="Cyt_P450_CS"/>
</dbReference>
<dbReference type="EMBL" id="CP030862">
    <property type="protein sequence ID" value="AXE24754.1"/>
    <property type="molecule type" value="Genomic_DNA"/>
</dbReference>
<reference evidence="10 11" key="1">
    <citation type="submission" date="2018-01" db="EMBL/GenBank/DDBJ databases">
        <title>Draft genome Sequence of streptomyces globosus LZH-48.</title>
        <authorList>
            <person name="Ran K."/>
            <person name="Li Z."/>
            <person name="Wei S."/>
            <person name="Dong R."/>
        </authorList>
    </citation>
    <scope>NUCLEOTIDE SEQUENCE [LARGE SCALE GENOMIC DNA]</scope>
    <source>
        <strain evidence="10 11">LZH-48</strain>
    </source>
</reference>
<keyword evidence="11" id="KW-1185">Reference proteome</keyword>
<dbReference type="PRINTS" id="PR00385">
    <property type="entry name" value="P450"/>
</dbReference>
<dbReference type="OrthoDB" id="4746309at2"/>
<evidence type="ECO:0000256" key="8">
    <source>
        <dbReference type="RuleBase" id="RU000461"/>
    </source>
</evidence>
<protein>
    <submittedName>
        <fullName evidence="10">Cytochrome P450</fullName>
    </submittedName>
</protein>
<evidence type="ECO:0000256" key="6">
    <source>
        <dbReference type="ARBA" id="ARBA00023033"/>
    </source>
</evidence>
<dbReference type="GO" id="GO:0016705">
    <property type="term" value="F:oxidoreductase activity, acting on paired donors, with incorporation or reduction of molecular oxygen"/>
    <property type="evidence" value="ECO:0007669"/>
    <property type="project" value="InterPro"/>
</dbReference>
<dbReference type="AlphaFoldDB" id="A0A344U1I3"/>
<evidence type="ECO:0000256" key="7">
    <source>
        <dbReference type="PIRSR" id="PIRSR602401-1"/>
    </source>
</evidence>
<accession>A0A344U1I3</accession>
<dbReference type="Pfam" id="PF00067">
    <property type="entry name" value="p450"/>
    <property type="match status" value="1"/>
</dbReference>
<keyword evidence="2 7" id="KW-0349">Heme</keyword>
<keyword evidence="5 7" id="KW-0408">Iron</keyword>
<dbReference type="PANTHER" id="PTHR24291">
    <property type="entry name" value="CYTOCHROME P450 FAMILY 4"/>
    <property type="match status" value="1"/>
</dbReference>
<evidence type="ECO:0000256" key="5">
    <source>
        <dbReference type="ARBA" id="ARBA00023004"/>
    </source>
</evidence>
<keyword evidence="6 8" id="KW-0503">Monooxygenase</keyword>
<feature type="region of interest" description="Disordered" evidence="9">
    <location>
        <begin position="430"/>
        <end position="456"/>
    </location>
</feature>
<dbReference type="InterPro" id="IPR001128">
    <property type="entry name" value="Cyt_P450"/>
</dbReference>
<feature type="compositionally biased region" description="Basic and acidic residues" evidence="9">
    <location>
        <begin position="441"/>
        <end position="456"/>
    </location>
</feature>
<keyword evidence="3 7" id="KW-0479">Metal-binding</keyword>
<evidence type="ECO:0000256" key="3">
    <source>
        <dbReference type="ARBA" id="ARBA00022723"/>
    </source>
</evidence>
<comment type="similarity">
    <text evidence="1 8">Belongs to the cytochrome P450 family.</text>
</comment>
<dbReference type="PANTHER" id="PTHR24291:SF50">
    <property type="entry name" value="BIFUNCTIONAL ALBAFLAVENONE MONOOXYGENASE_TERPENE SYNTHASE"/>
    <property type="match status" value="1"/>
</dbReference>
<evidence type="ECO:0000256" key="1">
    <source>
        <dbReference type="ARBA" id="ARBA00010617"/>
    </source>
</evidence>
<dbReference type="SUPFAM" id="SSF48264">
    <property type="entry name" value="Cytochrome P450"/>
    <property type="match status" value="1"/>
</dbReference>